<organism evidence="1 2">
    <name type="scientific">Streptomyces abikoensis</name>
    <dbReference type="NCBI Taxonomy" id="97398"/>
    <lineage>
        <taxon>Bacteria</taxon>
        <taxon>Bacillati</taxon>
        <taxon>Actinomycetota</taxon>
        <taxon>Actinomycetes</taxon>
        <taxon>Kitasatosporales</taxon>
        <taxon>Streptomycetaceae</taxon>
        <taxon>Streptomyces</taxon>
    </lineage>
</organism>
<sequence>MISLPLFLFAGLGTYVSWRLDSRAALLVCALVCGYALATSPLSGAIDAFGTGIGNAVQNASHSS</sequence>
<gene>
    <name evidence="1" type="ORF">ACH4TF_33455</name>
</gene>
<comment type="caution">
    <text evidence="1">The sequence shown here is derived from an EMBL/GenBank/DDBJ whole genome shotgun (WGS) entry which is preliminary data.</text>
</comment>
<evidence type="ECO:0000313" key="2">
    <source>
        <dbReference type="Proteomes" id="UP001611162"/>
    </source>
</evidence>
<keyword evidence="2" id="KW-1185">Reference proteome</keyword>
<accession>A0ABW7TCM3</accession>
<reference evidence="1 2" key="1">
    <citation type="submission" date="2024-10" db="EMBL/GenBank/DDBJ databases">
        <title>The Natural Products Discovery Center: Release of the First 8490 Sequenced Strains for Exploring Actinobacteria Biosynthetic Diversity.</title>
        <authorList>
            <person name="Kalkreuter E."/>
            <person name="Kautsar S.A."/>
            <person name="Yang D."/>
            <person name="Bader C.D."/>
            <person name="Teijaro C.N."/>
            <person name="Fluegel L."/>
            <person name="Davis C.M."/>
            <person name="Simpson J.R."/>
            <person name="Lauterbach L."/>
            <person name="Steele A.D."/>
            <person name="Gui C."/>
            <person name="Meng S."/>
            <person name="Li G."/>
            <person name="Viehrig K."/>
            <person name="Ye F."/>
            <person name="Su P."/>
            <person name="Kiefer A.F."/>
            <person name="Nichols A."/>
            <person name="Cepeda A.J."/>
            <person name="Yan W."/>
            <person name="Fan B."/>
            <person name="Jiang Y."/>
            <person name="Adhikari A."/>
            <person name="Zheng C.-J."/>
            <person name="Schuster L."/>
            <person name="Cowan T.M."/>
            <person name="Smanski M.J."/>
            <person name="Chevrette M.G."/>
            <person name="De Carvalho L.P.S."/>
            <person name="Shen B."/>
        </authorList>
    </citation>
    <scope>NUCLEOTIDE SEQUENCE [LARGE SCALE GENOMIC DNA]</scope>
    <source>
        <strain evidence="1 2">NPDC020979</strain>
    </source>
</reference>
<proteinExistence type="predicted"/>
<protein>
    <submittedName>
        <fullName evidence="1">Uncharacterized protein</fullName>
    </submittedName>
</protein>
<evidence type="ECO:0000313" key="1">
    <source>
        <dbReference type="EMBL" id="MFI0915303.1"/>
    </source>
</evidence>
<name>A0ABW7TCM3_9ACTN</name>
<dbReference type="EMBL" id="JBIRRB010000020">
    <property type="protein sequence ID" value="MFI0915303.1"/>
    <property type="molecule type" value="Genomic_DNA"/>
</dbReference>
<dbReference type="Proteomes" id="UP001611162">
    <property type="component" value="Unassembled WGS sequence"/>
</dbReference>
<dbReference type="RefSeq" id="WP_397614892.1">
    <property type="nucleotide sequence ID" value="NZ_JBIRRB010000020.1"/>
</dbReference>